<protein>
    <submittedName>
        <fullName evidence="3">Uncharacterized protein</fullName>
    </submittedName>
</protein>
<dbReference type="SUPFAM" id="SSF89372">
    <property type="entry name" value="Fucose-specific lectin"/>
    <property type="match status" value="1"/>
</dbReference>
<feature type="compositionally biased region" description="Basic and acidic residues" evidence="2">
    <location>
        <begin position="414"/>
        <end position="423"/>
    </location>
</feature>
<dbReference type="EMBL" id="JAFBEE010000002">
    <property type="protein sequence ID" value="MBM7613926.1"/>
    <property type="molecule type" value="Genomic_DNA"/>
</dbReference>
<proteinExistence type="predicted"/>
<keyword evidence="1" id="KW-0175">Coiled coil</keyword>
<accession>A0ABS2NM21</accession>
<name>A0ABS2NM21_9FIRM</name>
<comment type="caution">
    <text evidence="3">The sequence shown here is derived from an EMBL/GenBank/DDBJ whole genome shotgun (WGS) entry which is preliminary data.</text>
</comment>
<gene>
    <name evidence="3" type="ORF">JOC73_000435</name>
</gene>
<evidence type="ECO:0000313" key="4">
    <source>
        <dbReference type="Proteomes" id="UP001314796"/>
    </source>
</evidence>
<organism evidence="3 4">
    <name type="scientific">Alkaliphilus hydrothermalis</name>
    <dbReference type="NCBI Taxonomy" id="1482730"/>
    <lineage>
        <taxon>Bacteria</taxon>
        <taxon>Bacillati</taxon>
        <taxon>Bacillota</taxon>
        <taxon>Clostridia</taxon>
        <taxon>Peptostreptococcales</taxon>
        <taxon>Natronincolaceae</taxon>
        <taxon>Alkaliphilus</taxon>
    </lineage>
</organism>
<sequence>MQLPSPQHYLMKTKTNFAFYFHLKKDRSIAVKSYDDKNRFLEEEVVVSQPVLDFSVTIDRNDYLHLICITSEGVLSYYIRSNSQWNHRQISKVDIKSNVYRNLVLMIKNKDTHILCNKTNFTNPAITSIEHMYWNNKGMKKVTVTTYLPGKYSNPFQVDIDSVGNLHLIYKVLHHKNNQLYYSFYSIFNKKWNNGEIISSLQEDHSHPHMLIDKQDNLHLVWCTIEDNNFTLKYKRKMKISSLKSKWSPQKSLSDKNANNYSPLLIHEGSVLKVLNRQNDRFNEVISEDFGENWINSFQSQRFNGQELTLIKYGTNSDLEKINTSISKIYGEIGDYISIIGTNLFAVSTPPPQPQSQLNNHQEELLKRKNEDKELPKQIKEEVSNEIPRVISNEAIHEPQNPFGDTISKTPNEPTKESDKDSIKDTVQDAIVELPQGIQMDENLKSLVQEVQNYINRMVIEVEKIEESKKVLQDKASQPPKDFSNSQTFQQFQSNLINLNSQLTSIEAEEFELQKELDQFQKKIYAIEDRMIQFKKQLLEMEDKVMKFPSLQSSLVNRFKSIFK</sequence>
<keyword evidence="4" id="KW-1185">Reference proteome</keyword>
<evidence type="ECO:0000313" key="3">
    <source>
        <dbReference type="EMBL" id="MBM7613926.1"/>
    </source>
</evidence>
<feature type="region of interest" description="Disordered" evidence="2">
    <location>
        <begin position="394"/>
        <end position="423"/>
    </location>
</feature>
<feature type="coiled-coil region" evidence="1">
    <location>
        <begin position="455"/>
        <end position="523"/>
    </location>
</feature>
<evidence type="ECO:0000256" key="2">
    <source>
        <dbReference type="SAM" id="MobiDB-lite"/>
    </source>
</evidence>
<evidence type="ECO:0000256" key="1">
    <source>
        <dbReference type="SAM" id="Coils"/>
    </source>
</evidence>
<reference evidence="3 4" key="1">
    <citation type="submission" date="2021-01" db="EMBL/GenBank/DDBJ databases">
        <title>Genomic Encyclopedia of Type Strains, Phase IV (KMG-IV): sequencing the most valuable type-strain genomes for metagenomic binning, comparative biology and taxonomic classification.</title>
        <authorList>
            <person name="Goeker M."/>
        </authorList>
    </citation>
    <scope>NUCLEOTIDE SEQUENCE [LARGE SCALE GENOMIC DNA]</scope>
    <source>
        <strain evidence="3 4">DSM 25890</strain>
    </source>
</reference>
<dbReference type="RefSeq" id="WP_204400212.1">
    <property type="nucleotide sequence ID" value="NZ_JAFBEE010000002.1"/>
</dbReference>
<dbReference type="Proteomes" id="UP001314796">
    <property type="component" value="Unassembled WGS sequence"/>
</dbReference>